<proteinExistence type="predicted"/>
<comment type="caution">
    <text evidence="1">The sequence shown here is derived from an EMBL/GenBank/DDBJ whole genome shotgun (WGS) entry which is preliminary data.</text>
</comment>
<dbReference type="OrthoDB" id="4858440at2"/>
<accession>A0A542YHI9</accession>
<reference evidence="1 2" key="1">
    <citation type="submission" date="2019-06" db="EMBL/GenBank/DDBJ databases">
        <title>Sequencing the genomes of 1000 actinobacteria strains.</title>
        <authorList>
            <person name="Klenk H.-P."/>
        </authorList>
    </citation>
    <scope>NUCLEOTIDE SEQUENCE [LARGE SCALE GENOMIC DNA]</scope>
    <source>
        <strain evidence="1 2">DSM 26477</strain>
    </source>
</reference>
<gene>
    <name evidence="1" type="ORF">FB562_0622</name>
</gene>
<name>A0A542YHI9_9MICO</name>
<organism evidence="1 2">
    <name type="scientific">Homoserinimonas aerilata</name>
    <dbReference type="NCBI Taxonomy" id="1162970"/>
    <lineage>
        <taxon>Bacteria</taxon>
        <taxon>Bacillati</taxon>
        <taxon>Actinomycetota</taxon>
        <taxon>Actinomycetes</taxon>
        <taxon>Micrococcales</taxon>
        <taxon>Microbacteriaceae</taxon>
        <taxon>Homoserinimonas</taxon>
    </lineage>
</organism>
<dbReference type="RefSeq" id="WP_141879789.1">
    <property type="nucleotide sequence ID" value="NZ_VFOM01000001.1"/>
</dbReference>
<protein>
    <submittedName>
        <fullName evidence="1">Uncharacterized protein</fullName>
    </submittedName>
</protein>
<dbReference type="AlphaFoldDB" id="A0A542YHI9"/>
<evidence type="ECO:0000313" key="2">
    <source>
        <dbReference type="Proteomes" id="UP000317998"/>
    </source>
</evidence>
<dbReference type="EMBL" id="VFOM01000001">
    <property type="protein sequence ID" value="TQL47557.1"/>
    <property type="molecule type" value="Genomic_DNA"/>
</dbReference>
<sequence length="224" mass="23692">MTDTSTKADAAAEQQEQVPDIGYSVAELEYLLSIAPGASAERSAELLNVAPVPSVDETILTGGAALLARGQLEFIEGGEFKPVDAALVVAYILTNAVRWTSITGAAGDTADLGLFIESPHGGVLAQPRTLGTWWFIILDPASVPTDIIVRSAFGFAEQGDSMGVMVQMMTLEESRTFSFRKDGTEYGYAFGDTGSSEPEKLAEDVGVEETLTDLVAFINGFAAE</sequence>
<dbReference type="Proteomes" id="UP000317998">
    <property type="component" value="Unassembled WGS sequence"/>
</dbReference>
<evidence type="ECO:0000313" key="1">
    <source>
        <dbReference type="EMBL" id="TQL47557.1"/>
    </source>
</evidence>
<keyword evidence="2" id="KW-1185">Reference proteome</keyword>